<feature type="non-terminal residue" evidence="2">
    <location>
        <position position="1"/>
    </location>
</feature>
<dbReference type="InterPro" id="IPR040853">
    <property type="entry name" value="RapA2_cadherin-like"/>
</dbReference>
<protein>
    <recommendedName>
        <fullName evidence="1">RapA2 cadherin-like domain-containing protein</fullName>
    </recommendedName>
</protein>
<dbReference type="AlphaFoldDB" id="A0A382ISR4"/>
<feature type="non-terminal residue" evidence="2">
    <location>
        <position position="91"/>
    </location>
</feature>
<organism evidence="2">
    <name type="scientific">marine metagenome</name>
    <dbReference type="NCBI Taxonomy" id="408172"/>
    <lineage>
        <taxon>unclassified sequences</taxon>
        <taxon>metagenomes</taxon>
        <taxon>ecological metagenomes</taxon>
    </lineage>
</organism>
<evidence type="ECO:0000313" key="2">
    <source>
        <dbReference type="EMBL" id="SVC02237.1"/>
    </source>
</evidence>
<dbReference type="EMBL" id="UINC01069111">
    <property type="protein sequence ID" value="SVC02237.1"/>
    <property type="molecule type" value="Genomic_DNA"/>
</dbReference>
<sequence length="91" mass="9147">VSDLGKWFWLLSLLLSKSVYADAPVAVVDSYAVAENAVLNAAAPGVLNNDIDADGDAIHVAEVQGSAGSVGTQLTLASGATLTLNANGSFS</sequence>
<dbReference type="Pfam" id="PF17803">
    <property type="entry name" value="Cadherin_4"/>
    <property type="match status" value="1"/>
</dbReference>
<accession>A0A382ISR4</accession>
<name>A0A382ISR4_9ZZZZ</name>
<proteinExistence type="predicted"/>
<reference evidence="2" key="1">
    <citation type="submission" date="2018-05" db="EMBL/GenBank/DDBJ databases">
        <authorList>
            <person name="Lanie J.A."/>
            <person name="Ng W.-L."/>
            <person name="Kazmierczak K.M."/>
            <person name="Andrzejewski T.M."/>
            <person name="Davidsen T.M."/>
            <person name="Wayne K.J."/>
            <person name="Tettelin H."/>
            <person name="Glass J.I."/>
            <person name="Rusch D."/>
            <person name="Podicherti R."/>
            <person name="Tsui H.-C.T."/>
            <person name="Winkler M.E."/>
        </authorList>
    </citation>
    <scope>NUCLEOTIDE SEQUENCE</scope>
</reference>
<gene>
    <name evidence="2" type="ORF">METZ01_LOCUS255091</name>
</gene>
<evidence type="ECO:0000259" key="1">
    <source>
        <dbReference type="Pfam" id="PF17803"/>
    </source>
</evidence>
<feature type="domain" description="RapA2 cadherin-like" evidence="1">
    <location>
        <begin position="22"/>
        <end position="91"/>
    </location>
</feature>